<keyword evidence="1" id="KW-0812">Transmembrane</keyword>
<feature type="transmembrane region" description="Helical" evidence="1">
    <location>
        <begin position="115"/>
        <end position="134"/>
    </location>
</feature>
<keyword evidence="1" id="KW-0472">Membrane</keyword>
<protein>
    <submittedName>
        <fullName evidence="2">Uncharacterized protein</fullName>
    </submittedName>
</protein>
<gene>
    <name evidence="2" type="ORF">PLANPX_2315</name>
</gene>
<reference evidence="3" key="1">
    <citation type="submission" date="2019-10" db="EMBL/GenBank/DDBJ databases">
        <title>Lacipirellula parvula gen. nov., sp. nov., representing a lineage of planctomycetes widespread in freshwater anoxic habitats, and description of the family Lacipirellulaceae.</title>
        <authorList>
            <person name="Dedysh S.N."/>
            <person name="Kulichevskaya I.S."/>
            <person name="Beletsky A.V."/>
            <person name="Rakitin A.L."/>
            <person name="Mardanov A.V."/>
            <person name="Ivanova A.A."/>
            <person name="Saltykova V.X."/>
            <person name="Rijpstra W.I.C."/>
            <person name="Sinninghe Damste J.S."/>
            <person name="Ravin N.V."/>
        </authorList>
    </citation>
    <scope>NUCLEOTIDE SEQUENCE [LARGE SCALE GENOMIC DNA]</scope>
    <source>
        <strain evidence="3">PX69</strain>
    </source>
</reference>
<accession>A0A5K7XEP7</accession>
<keyword evidence="1" id="KW-1133">Transmembrane helix</keyword>
<sequence length="162" mass="17194">MLSYLRYALATVCFTLGVFSLALWGSGNFCRFGIETRTRLWSFDATHGMAEASATPVDPELCPVGTPRAITAGGGTGMGMSRTIVHFTLDDRPIDIWFQNKLASNGSFGAADGSLIFPLWYAALLFALLGVGALRLGQRFTVRSAIIAMTAVAGLLGIVVAV</sequence>
<dbReference type="AlphaFoldDB" id="A0A5K7XEP7"/>
<proteinExistence type="predicted"/>
<dbReference type="Proteomes" id="UP000326837">
    <property type="component" value="Chromosome"/>
</dbReference>
<dbReference type="KEGG" id="lpav:PLANPX_2315"/>
<feature type="transmembrane region" description="Helical" evidence="1">
    <location>
        <begin position="7"/>
        <end position="25"/>
    </location>
</feature>
<evidence type="ECO:0000313" key="3">
    <source>
        <dbReference type="Proteomes" id="UP000326837"/>
    </source>
</evidence>
<dbReference type="EMBL" id="AP021861">
    <property type="protein sequence ID" value="BBO32703.1"/>
    <property type="molecule type" value="Genomic_DNA"/>
</dbReference>
<evidence type="ECO:0000313" key="2">
    <source>
        <dbReference type="EMBL" id="BBO32703.1"/>
    </source>
</evidence>
<organism evidence="2 3">
    <name type="scientific">Lacipirellula parvula</name>
    <dbReference type="NCBI Taxonomy" id="2650471"/>
    <lineage>
        <taxon>Bacteria</taxon>
        <taxon>Pseudomonadati</taxon>
        <taxon>Planctomycetota</taxon>
        <taxon>Planctomycetia</taxon>
        <taxon>Pirellulales</taxon>
        <taxon>Lacipirellulaceae</taxon>
        <taxon>Lacipirellula</taxon>
    </lineage>
</organism>
<name>A0A5K7XEP7_9BACT</name>
<feature type="transmembrane region" description="Helical" evidence="1">
    <location>
        <begin position="141"/>
        <end position="161"/>
    </location>
</feature>
<dbReference type="RefSeq" id="WP_152098624.1">
    <property type="nucleotide sequence ID" value="NZ_AP021861.1"/>
</dbReference>
<keyword evidence="3" id="KW-1185">Reference proteome</keyword>
<evidence type="ECO:0000256" key="1">
    <source>
        <dbReference type="SAM" id="Phobius"/>
    </source>
</evidence>